<dbReference type="Pfam" id="PF06172">
    <property type="entry name" value="Cupin_5"/>
    <property type="match status" value="1"/>
</dbReference>
<keyword evidence="3" id="KW-1185">Reference proteome</keyword>
<organism evidence="2 3">
    <name type="scientific">Nakamurella leprariae</name>
    <dbReference type="NCBI Taxonomy" id="2803911"/>
    <lineage>
        <taxon>Bacteria</taxon>
        <taxon>Bacillati</taxon>
        <taxon>Actinomycetota</taxon>
        <taxon>Actinomycetes</taxon>
        <taxon>Nakamurellales</taxon>
        <taxon>Nakamurellaceae</taxon>
        <taxon>Nakamurella</taxon>
    </lineage>
</organism>
<gene>
    <name evidence="2" type="ORF">JL106_07955</name>
</gene>
<evidence type="ECO:0000313" key="2">
    <source>
        <dbReference type="EMBL" id="MBM9467211.1"/>
    </source>
</evidence>
<comment type="caution">
    <text evidence="2">The sequence shown here is derived from an EMBL/GenBank/DDBJ whole genome shotgun (WGS) entry which is preliminary data.</text>
</comment>
<dbReference type="RefSeq" id="WP_205260167.1">
    <property type="nucleotide sequence ID" value="NZ_JAERWK010000010.1"/>
</dbReference>
<name>A0A938YCS3_9ACTN</name>
<dbReference type="InterPro" id="IPR009327">
    <property type="entry name" value="Cupin_DUF985"/>
</dbReference>
<feature type="domain" description="DUF985" evidence="1">
    <location>
        <begin position="13"/>
        <end position="133"/>
    </location>
</feature>
<evidence type="ECO:0000313" key="3">
    <source>
        <dbReference type="Proteomes" id="UP000663792"/>
    </source>
</evidence>
<protein>
    <submittedName>
        <fullName evidence="2">Cupin domain-containing protein</fullName>
    </submittedName>
</protein>
<accession>A0A938YCS3</accession>
<proteinExistence type="predicted"/>
<dbReference type="EMBL" id="JAERWK010000010">
    <property type="protein sequence ID" value="MBM9467211.1"/>
    <property type="molecule type" value="Genomic_DNA"/>
</dbReference>
<dbReference type="Gene3D" id="2.60.120.10">
    <property type="entry name" value="Jelly Rolls"/>
    <property type="match status" value="1"/>
</dbReference>
<dbReference type="InterPro" id="IPR039935">
    <property type="entry name" value="YML079W-like"/>
</dbReference>
<sequence>MTRPGTDHLSAAEIVALLDLRPLPVEGGMFAQTFADEHGSGIYFLVAPPQYSALHVLDTAEVYHHYAGAPLAMLLLWPDGRTETPVLGSDLRAGQRPQLRVPPGVWQGSSSTGAWSLVGTTLAPPWRDEAVTFAGRDELTARWPQAAARIAELTPS</sequence>
<dbReference type="AlphaFoldDB" id="A0A938YCS3"/>
<dbReference type="InterPro" id="IPR011051">
    <property type="entry name" value="RmlC_Cupin_sf"/>
</dbReference>
<dbReference type="CDD" id="cd06121">
    <property type="entry name" value="cupin_YML079wp"/>
    <property type="match status" value="1"/>
</dbReference>
<evidence type="ECO:0000259" key="1">
    <source>
        <dbReference type="Pfam" id="PF06172"/>
    </source>
</evidence>
<dbReference type="SUPFAM" id="SSF51182">
    <property type="entry name" value="RmlC-like cupins"/>
    <property type="match status" value="1"/>
</dbReference>
<dbReference type="PANTHER" id="PTHR33387:SF3">
    <property type="entry name" value="DUF985 DOMAIN-CONTAINING PROTEIN"/>
    <property type="match status" value="1"/>
</dbReference>
<reference evidence="2" key="1">
    <citation type="submission" date="2021-01" db="EMBL/GenBank/DDBJ databases">
        <title>YIM 132084 draft genome.</title>
        <authorList>
            <person name="An D."/>
        </authorList>
    </citation>
    <scope>NUCLEOTIDE SEQUENCE</scope>
    <source>
        <strain evidence="2">YIM 132084</strain>
    </source>
</reference>
<dbReference type="Proteomes" id="UP000663792">
    <property type="component" value="Unassembled WGS sequence"/>
</dbReference>
<dbReference type="InterPro" id="IPR014710">
    <property type="entry name" value="RmlC-like_jellyroll"/>
</dbReference>
<dbReference type="PANTHER" id="PTHR33387">
    <property type="entry name" value="RMLC-LIKE JELLY ROLL FOLD PROTEIN"/>
    <property type="match status" value="1"/>
</dbReference>